<evidence type="ECO:0000256" key="3">
    <source>
        <dbReference type="ARBA" id="ARBA00022884"/>
    </source>
</evidence>
<keyword evidence="6" id="KW-1185">Reference proteome</keyword>
<name>A0A0V0R586_PSEPJ</name>
<comment type="caution">
    <text evidence="5">The sequence shown here is derived from an EMBL/GenBank/DDBJ whole genome shotgun (WGS) entry which is preliminary data.</text>
</comment>
<dbReference type="GO" id="GO:0003723">
    <property type="term" value="F:RNA binding"/>
    <property type="evidence" value="ECO:0007669"/>
    <property type="project" value="UniProtKB-KW"/>
</dbReference>
<dbReference type="FunCoup" id="A0A0V0R586">
    <property type="interactions" value="667"/>
</dbReference>
<evidence type="ECO:0000256" key="2">
    <source>
        <dbReference type="ARBA" id="ARBA00022540"/>
    </source>
</evidence>
<dbReference type="EMBL" id="LDAU01000044">
    <property type="protein sequence ID" value="KRX09654.1"/>
    <property type="molecule type" value="Genomic_DNA"/>
</dbReference>
<dbReference type="PANTHER" id="PTHR14068">
    <property type="entry name" value="EUKARYOTIC TRANSLATION INITIATION FACTOR 3 EIF3 -RELATED"/>
    <property type="match status" value="1"/>
</dbReference>
<keyword evidence="4" id="KW-0648">Protein biosynthesis</keyword>
<reference evidence="5 6" key="1">
    <citation type="journal article" date="2015" name="Sci. Rep.">
        <title>Genome of the facultative scuticociliatosis pathogen Pseudocohnilembus persalinus provides insight into its virulence through horizontal gene transfer.</title>
        <authorList>
            <person name="Xiong J."/>
            <person name="Wang G."/>
            <person name="Cheng J."/>
            <person name="Tian M."/>
            <person name="Pan X."/>
            <person name="Warren A."/>
            <person name="Jiang C."/>
            <person name="Yuan D."/>
            <person name="Miao W."/>
        </authorList>
    </citation>
    <scope>NUCLEOTIDE SEQUENCE [LARGE SCALE GENOMIC DNA]</scope>
    <source>
        <strain evidence="5">36N120E</strain>
    </source>
</reference>
<dbReference type="GO" id="GO:0031369">
    <property type="term" value="F:translation initiation factor binding"/>
    <property type="evidence" value="ECO:0007669"/>
    <property type="project" value="InterPro"/>
</dbReference>
<keyword evidence="1" id="KW-0963">Cytoplasm</keyword>
<dbReference type="GO" id="GO:0005852">
    <property type="term" value="C:eukaryotic translation initiation factor 3 complex"/>
    <property type="evidence" value="ECO:0007669"/>
    <property type="project" value="InterPro"/>
</dbReference>
<dbReference type="GO" id="GO:0003743">
    <property type="term" value="F:translation initiation factor activity"/>
    <property type="evidence" value="ECO:0007669"/>
    <property type="project" value="UniProtKB-KW"/>
</dbReference>
<evidence type="ECO:0000313" key="6">
    <source>
        <dbReference type="Proteomes" id="UP000054937"/>
    </source>
</evidence>
<dbReference type="OMA" id="HLFWAPR"/>
<accession>A0A0V0R586</accession>
<dbReference type="SUPFAM" id="SSF82171">
    <property type="entry name" value="DPP6 N-terminal domain-like"/>
    <property type="match status" value="1"/>
</dbReference>
<protein>
    <recommendedName>
        <fullName evidence="7">Translation initiation factor beta propellor-like domain-containing protein</fullName>
    </recommendedName>
</protein>
<evidence type="ECO:0000313" key="5">
    <source>
        <dbReference type="EMBL" id="KRX09654.1"/>
    </source>
</evidence>
<proteinExistence type="predicted"/>
<sequence length="740" mass="86071">MTDISKELDFEQFIKANPGVQKFLSESAKEIIQQLPAEDRPKKPYVEKSFEDFIIVCGLPIVDQQKFPTLQKFFCNKVLPKIGIDQMIRNDPMSSRCWGWDENKENTVGCVILDFKNAQFAEEAISGTPGDSSKPGIDGLVFDKKHTLKAFSYIQYNKIMDQADEFQAPKLLQKKELQEWQNSEEEIYAIQNGKKLYLHKLFHLSKNPSYVLPDNQPFITLNGVNKIEWSKNGTYLVEYMEEGFQLYGGKKMEKLNFYPHKNVKNIEFNSTETHILSYNGTVAENQDSENYIVWNVDQVQKVRTFKAAQDDEWGGMKFNHAGTLVGRIASHQLFVYKLPEMTLLPDPQTKERIPIVVKNIQAFDWIANSNSVCVASYPGRRDYNSEDIKKQPTKLAIIELPSRRELKWKSISWEISDVQFESEADGKYILAIMKKMNRNKLVSTLIHVVNLQNRNLLEITDLELQVGEHGALKSYNFEPNTGKLAVNLAQKQNFATNSKTTQFTINLYDIHYKGKTIVIDLIQQFTEQKIPETLWSQNGSFFALINKDKESSQQGILECGFVSKNKDKKFQAEVIRKYDNLSYMDYGEYDSTGRLIITGSSHASSINIFNALGESIYKDTYVKEDQIQFCAWRPRNKHLIKIEEKNKVLAEIKPNNANWKRWQEEDKKILNKKEYEEEQRKKKQEKEFLEYMAKKREQWDSTRKERIQLRGFDEENLQDTAEYTIILNEEIVETGIIDKK</sequence>
<dbReference type="Proteomes" id="UP000054937">
    <property type="component" value="Unassembled WGS sequence"/>
</dbReference>
<evidence type="ECO:0008006" key="7">
    <source>
        <dbReference type="Google" id="ProtNLM"/>
    </source>
</evidence>
<dbReference type="InterPro" id="IPR011400">
    <property type="entry name" value="EIF3B"/>
</dbReference>
<dbReference type="InParanoid" id="A0A0V0R586"/>
<keyword evidence="2" id="KW-0396">Initiation factor</keyword>
<dbReference type="PANTHER" id="PTHR14068:SF0">
    <property type="entry name" value="EUKARYOTIC TRANSLATION INITIATION FACTOR 3 SUBUNIT B"/>
    <property type="match status" value="1"/>
</dbReference>
<gene>
    <name evidence="5" type="ORF">PPERSA_02526</name>
</gene>
<evidence type="ECO:0000256" key="1">
    <source>
        <dbReference type="ARBA" id="ARBA00022490"/>
    </source>
</evidence>
<dbReference type="OrthoDB" id="10250414at2759"/>
<keyword evidence="3" id="KW-0694">RNA-binding</keyword>
<dbReference type="AlphaFoldDB" id="A0A0V0R586"/>
<evidence type="ECO:0000256" key="4">
    <source>
        <dbReference type="ARBA" id="ARBA00022917"/>
    </source>
</evidence>
<organism evidence="5 6">
    <name type="scientific">Pseudocohnilembus persalinus</name>
    <name type="common">Ciliate</name>
    <dbReference type="NCBI Taxonomy" id="266149"/>
    <lineage>
        <taxon>Eukaryota</taxon>
        <taxon>Sar</taxon>
        <taxon>Alveolata</taxon>
        <taxon>Ciliophora</taxon>
        <taxon>Intramacronucleata</taxon>
        <taxon>Oligohymenophorea</taxon>
        <taxon>Scuticociliatia</taxon>
        <taxon>Philasterida</taxon>
        <taxon>Pseudocohnilembidae</taxon>
        <taxon>Pseudocohnilembus</taxon>
    </lineage>
</organism>